<accession>A0A1Y4SV57</accession>
<dbReference type="InterPro" id="IPR023214">
    <property type="entry name" value="HAD_sf"/>
</dbReference>
<dbReference type="NCBIfam" id="TIGR00099">
    <property type="entry name" value="Cof-subfamily"/>
    <property type="match status" value="1"/>
</dbReference>
<dbReference type="PANTHER" id="PTHR10000:SF8">
    <property type="entry name" value="HAD SUPERFAMILY HYDROLASE-LIKE, TYPE 3"/>
    <property type="match status" value="1"/>
</dbReference>
<reference evidence="1 2" key="1">
    <citation type="journal article" date="2018" name="BMC Genomics">
        <title>Whole genome sequencing and function prediction of 133 gut anaerobes isolated from chicken caecum in pure cultures.</title>
        <authorList>
            <person name="Medvecky M."/>
            <person name="Cejkova D."/>
            <person name="Polansky O."/>
            <person name="Karasova D."/>
            <person name="Kubasova T."/>
            <person name="Cizek A."/>
            <person name="Rychlik I."/>
        </authorList>
    </citation>
    <scope>NUCLEOTIDE SEQUENCE [LARGE SCALE GENOMIC DNA]</scope>
    <source>
        <strain evidence="1 2">An13</strain>
    </source>
</reference>
<dbReference type="SUPFAM" id="SSF56784">
    <property type="entry name" value="HAD-like"/>
    <property type="match status" value="1"/>
</dbReference>
<dbReference type="InterPro" id="IPR000150">
    <property type="entry name" value="Cof"/>
</dbReference>
<dbReference type="Proteomes" id="UP000195305">
    <property type="component" value="Unassembled WGS sequence"/>
</dbReference>
<dbReference type="Gene3D" id="3.30.1240.10">
    <property type="match status" value="1"/>
</dbReference>
<dbReference type="RefSeq" id="WP_087359583.1">
    <property type="nucleotide sequence ID" value="NZ_NFLJ01000041.1"/>
</dbReference>
<dbReference type="AlphaFoldDB" id="A0A1Y4SV57"/>
<name>A0A1Y4SV57_9FIRM</name>
<dbReference type="EMBL" id="NFLJ01000041">
    <property type="protein sequence ID" value="OUQ32683.1"/>
    <property type="molecule type" value="Genomic_DNA"/>
</dbReference>
<evidence type="ECO:0000313" key="2">
    <source>
        <dbReference type="Proteomes" id="UP000195305"/>
    </source>
</evidence>
<protein>
    <recommendedName>
        <fullName evidence="3">Hydrolase</fullName>
    </recommendedName>
</protein>
<dbReference type="PANTHER" id="PTHR10000">
    <property type="entry name" value="PHOSPHOSERINE PHOSPHATASE"/>
    <property type="match status" value="1"/>
</dbReference>
<dbReference type="NCBIfam" id="TIGR01484">
    <property type="entry name" value="HAD-SF-IIB"/>
    <property type="match status" value="1"/>
</dbReference>
<dbReference type="SFLD" id="SFLDG01140">
    <property type="entry name" value="C2.B:_Phosphomannomutase_and_P"/>
    <property type="match status" value="1"/>
</dbReference>
<organism evidence="1 2">
    <name type="scientific">Massilimicrobiota timonensis</name>
    <dbReference type="NCBI Taxonomy" id="1776392"/>
    <lineage>
        <taxon>Bacteria</taxon>
        <taxon>Bacillati</taxon>
        <taxon>Bacillota</taxon>
        <taxon>Erysipelotrichia</taxon>
        <taxon>Erysipelotrichales</taxon>
        <taxon>Erysipelotrichaceae</taxon>
        <taxon>Massilimicrobiota</taxon>
    </lineage>
</organism>
<sequence length="273" mass="31305">MKNIDMIVMDMDGTLLTSQQKILPYTKEILMHLQKQGVALVLASGRDVSSLEYYGKQLDMDQYPQSGYIVLNGLEIYNSKKECLHREQRLKRDDLMILNEIAQTSCFDMIIFFETCLYIFDYGHTGIMEEHFIDRERHMVHDIYEIPEHLFSTIKKVAFVQSETMMSEKIPILQKQMSSRFSICRVEKDWVEINPVHASKGQALLKLTQIKNISLDNVVAFGNGENDIDMLKIAGTGIAMDNSFDTVKEVADAICEDNEHDGIGKYLEGEIKC</sequence>
<dbReference type="SFLD" id="SFLDS00003">
    <property type="entry name" value="Haloacid_Dehalogenase"/>
    <property type="match status" value="1"/>
</dbReference>
<gene>
    <name evidence="1" type="ORF">B5E75_12135</name>
</gene>
<dbReference type="Gene3D" id="3.40.50.1000">
    <property type="entry name" value="HAD superfamily/HAD-like"/>
    <property type="match status" value="1"/>
</dbReference>
<dbReference type="Pfam" id="PF08282">
    <property type="entry name" value="Hydrolase_3"/>
    <property type="match status" value="1"/>
</dbReference>
<comment type="caution">
    <text evidence="1">The sequence shown here is derived from an EMBL/GenBank/DDBJ whole genome shotgun (WGS) entry which is preliminary data.</text>
</comment>
<dbReference type="GO" id="GO:0016791">
    <property type="term" value="F:phosphatase activity"/>
    <property type="evidence" value="ECO:0007669"/>
    <property type="project" value="UniProtKB-ARBA"/>
</dbReference>
<dbReference type="GO" id="GO:0000287">
    <property type="term" value="F:magnesium ion binding"/>
    <property type="evidence" value="ECO:0007669"/>
    <property type="project" value="TreeGrafter"/>
</dbReference>
<evidence type="ECO:0000313" key="1">
    <source>
        <dbReference type="EMBL" id="OUQ32683.1"/>
    </source>
</evidence>
<dbReference type="InterPro" id="IPR006379">
    <property type="entry name" value="HAD-SF_hydro_IIB"/>
</dbReference>
<dbReference type="InterPro" id="IPR036412">
    <property type="entry name" value="HAD-like_sf"/>
</dbReference>
<keyword evidence="2" id="KW-1185">Reference proteome</keyword>
<dbReference type="GO" id="GO:0005829">
    <property type="term" value="C:cytosol"/>
    <property type="evidence" value="ECO:0007669"/>
    <property type="project" value="TreeGrafter"/>
</dbReference>
<proteinExistence type="predicted"/>
<dbReference type="OrthoDB" id="9781413at2"/>
<evidence type="ECO:0008006" key="3">
    <source>
        <dbReference type="Google" id="ProtNLM"/>
    </source>
</evidence>